<keyword evidence="2" id="KW-1185">Reference proteome</keyword>
<dbReference type="Gene3D" id="2.30.30.400">
    <property type="entry name" value="Rof-like"/>
    <property type="match status" value="1"/>
</dbReference>
<dbReference type="InterPro" id="IPR023534">
    <property type="entry name" value="Rof/RNase_P-like"/>
</dbReference>
<proteinExistence type="predicted"/>
<organism evidence="1 2">
    <name type="scientific">Alteromonas marina</name>
    <dbReference type="NCBI Taxonomy" id="203795"/>
    <lineage>
        <taxon>Bacteria</taxon>
        <taxon>Pseudomonadati</taxon>
        <taxon>Pseudomonadota</taxon>
        <taxon>Gammaproteobacteria</taxon>
        <taxon>Alteromonadales</taxon>
        <taxon>Alteromonadaceae</taxon>
        <taxon>Alteromonas/Salinimonas group</taxon>
        <taxon>Alteromonas</taxon>
    </lineage>
</organism>
<gene>
    <name evidence="1" type="ORF">RJ41_08530</name>
</gene>
<protein>
    <submittedName>
        <fullName evidence="1">Uncharacterized protein</fullName>
    </submittedName>
</protein>
<accession>A0A0B3Y9V8</accession>
<dbReference type="InterPro" id="IPR038626">
    <property type="entry name" value="Rof-like_sf"/>
</dbReference>
<dbReference type="RefSeq" id="WP_039219360.1">
    <property type="nucleotide sequence ID" value="NZ_JWLW01000013.1"/>
</dbReference>
<dbReference type="EMBL" id="JWLW01000013">
    <property type="protein sequence ID" value="KHT53723.1"/>
    <property type="molecule type" value="Genomic_DNA"/>
</dbReference>
<dbReference type="SUPFAM" id="SSF101744">
    <property type="entry name" value="Rof/RNase P subunit-like"/>
    <property type="match status" value="1"/>
</dbReference>
<dbReference type="AlphaFoldDB" id="A0A0B3Y9V8"/>
<reference evidence="1 2" key="1">
    <citation type="submission" date="2014-12" db="EMBL/GenBank/DDBJ databases">
        <title>Genome sequencing of Alteromonas marina AD001.</title>
        <authorList>
            <person name="Adrian T.G.S."/>
            <person name="Chan K.G."/>
        </authorList>
    </citation>
    <scope>NUCLEOTIDE SEQUENCE [LARGE SCALE GENOMIC DNA]</scope>
    <source>
        <strain evidence="1 2">AD001</strain>
    </source>
</reference>
<evidence type="ECO:0000313" key="2">
    <source>
        <dbReference type="Proteomes" id="UP000031197"/>
    </source>
</evidence>
<comment type="caution">
    <text evidence="1">The sequence shown here is derived from an EMBL/GenBank/DDBJ whole genome shotgun (WGS) entry which is preliminary data.</text>
</comment>
<dbReference type="Proteomes" id="UP000031197">
    <property type="component" value="Unassembled WGS sequence"/>
</dbReference>
<sequence length="84" mass="9320">MNIACQLYDYIEIACMNNLEVSVLLKDGNTIKGTALTTVIDKRNDVATECMQMSIDNTKQNIALIEIAQLHAITDNPHFSSVSF</sequence>
<dbReference type="Pfam" id="PF07073">
    <property type="entry name" value="ROF"/>
    <property type="match status" value="1"/>
</dbReference>
<evidence type="ECO:0000313" key="1">
    <source>
        <dbReference type="EMBL" id="KHT53723.1"/>
    </source>
</evidence>
<name>A0A0B3Y9V8_9ALTE</name>
<dbReference type="InterPro" id="IPR009778">
    <property type="entry name" value="ROF"/>
</dbReference>
<dbReference type="OrthoDB" id="5344363at2"/>